<reference evidence="1" key="3">
    <citation type="submission" date="2022-06" db="UniProtKB">
        <authorList>
            <consortium name="EnsemblPlants"/>
        </authorList>
    </citation>
    <scope>IDENTIFICATION</scope>
</reference>
<dbReference type="EnsemblPlants" id="TuG1812G0200005375.01.T01">
    <property type="protein sequence ID" value="TuG1812G0200005375.01.T01.cds303423"/>
    <property type="gene ID" value="TuG1812G0200005375.01"/>
</dbReference>
<organism evidence="1 2">
    <name type="scientific">Triticum urartu</name>
    <name type="common">Red wild einkorn</name>
    <name type="synonym">Crithodium urartu</name>
    <dbReference type="NCBI Taxonomy" id="4572"/>
    <lineage>
        <taxon>Eukaryota</taxon>
        <taxon>Viridiplantae</taxon>
        <taxon>Streptophyta</taxon>
        <taxon>Embryophyta</taxon>
        <taxon>Tracheophyta</taxon>
        <taxon>Spermatophyta</taxon>
        <taxon>Magnoliopsida</taxon>
        <taxon>Liliopsida</taxon>
        <taxon>Poales</taxon>
        <taxon>Poaceae</taxon>
        <taxon>BOP clade</taxon>
        <taxon>Pooideae</taxon>
        <taxon>Triticodae</taxon>
        <taxon>Triticeae</taxon>
        <taxon>Triticinae</taxon>
        <taxon>Triticum</taxon>
    </lineage>
</organism>
<keyword evidence="2" id="KW-1185">Reference proteome</keyword>
<accession>A0A8R7PKI5</accession>
<dbReference type="Gramene" id="TuG1812G0200005375.01.T01">
    <property type="protein sequence ID" value="TuG1812G0200005375.01.T01.cds303423"/>
    <property type="gene ID" value="TuG1812G0200005375.01"/>
</dbReference>
<sequence length="55" mass="6103">MCYPSFSLSGCSSKWMASITKQLSSIASSGSKVCMLSPTLMLSVHFIYTPKYTEW</sequence>
<dbReference type="AlphaFoldDB" id="A0A8R7PKI5"/>
<name>A0A8R7PKI5_TRIUA</name>
<protein>
    <submittedName>
        <fullName evidence="1">Uncharacterized protein</fullName>
    </submittedName>
</protein>
<proteinExistence type="predicted"/>
<evidence type="ECO:0000313" key="1">
    <source>
        <dbReference type="EnsemblPlants" id="TuG1812G0200005375.01.T01.cds303423"/>
    </source>
</evidence>
<evidence type="ECO:0000313" key="2">
    <source>
        <dbReference type="Proteomes" id="UP000015106"/>
    </source>
</evidence>
<reference evidence="2" key="1">
    <citation type="journal article" date="2013" name="Nature">
        <title>Draft genome of the wheat A-genome progenitor Triticum urartu.</title>
        <authorList>
            <person name="Ling H.Q."/>
            <person name="Zhao S."/>
            <person name="Liu D."/>
            <person name="Wang J."/>
            <person name="Sun H."/>
            <person name="Zhang C."/>
            <person name="Fan H."/>
            <person name="Li D."/>
            <person name="Dong L."/>
            <person name="Tao Y."/>
            <person name="Gao C."/>
            <person name="Wu H."/>
            <person name="Li Y."/>
            <person name="Cui Y."/>
            <person name="Guo X."/>
            <person name="Zheng S."/>
            <person name="Wang B."/>
            <person name="Yu K."/>
            <person name="Liang Q."/>
            <person name="Yang W."/>
            <person name="Lou X."/>
            <person name="Chen J."/>
            <person name="Feng M."/>
            <person name="Jian J."/>
            <person name="Zhang X."/>
            <person name="Luo G."/>
            <person name="Jiang Y."/>
            <person name="Liu J."/>
            <person name="Wang Z."/>
            <person name="Sha Y."/>
            <person name="Zhang B."/>
            <person name="Wu H."/>
            <person name="Tang D."/>
            <person name="Shen Q."/>
            <person name="Xue P."/>
            <person name="Zou S."/>
            <person name="Wang X."/>
            <person name="Liu X."/>
            <person name="Wang F."/>
            <person name="Yang Y."/>
            <person name="An X."/>
            <person name="Dong Z."/>
            <person name="Zhang K."/>
            <person name="Zhang X."/>
            <person name="Luo M.C."/>
            <person name="Dvorak J."/>
            <person name="Tong Y."/>
            <person name="Wang J."/>
            <person name="Yang H."/>
            <person name="Li Z."/>
            <person name="Wang D."/>
            <person name="Zhang A."/>
            <person name="Wang J."/>
        </authorList>
    </citation>
    <scope>NUCLEOTIDE SEQUENCE</scope>
    <source>
        <strain evidence="2">cv. G1812</strain>
    </source>
</reference>
<dbReference type="Proteomes" id="UP000015106">
    <property type="component" value="Chromosome 2"/>
</dbReference>
<reference evidence="1" key="2">
    <citation type="submission" date="2018-03" db="EMBL/GenBank/DDBJ databases">
        <title>The Triticum urartu genome reveals the dynamic nature of wheat genome evolution.</title>
        <authorList>
            <person name="Ling H."/>
            <person name="Ma B."/>
            <person name="Shi X."/>
            <person name="Liu H."/>
            <person name="Dong L."/>
            <person name="Sun H."/>
            <person name="Cao Y."/>
            <person name="Gao Q."/>
            <person name="Zheng S."/>
            <person name="Li Y."/>
            <person name="Yu Y."/>
            <person name="Du H."/>
            <person name="Qi M."/>
            <person name="Li Y."/>
            <person name="Yu H."/>
            <person name="Cui Y."/>
            <person name="Wang N."/>
            <person name="Chen C."/>
            <person name="Wu H."/>
            <person name="Zhao Y."/>
            <person name="Zhang J."/>
            <person name="Li Y."/>
            <person name="Zhou W."/>
            <person name="Zhang B."/>
            <person name="Hu W."/>
            <person name="Eijk M."/>
            <person name="Tang J."/>
            <person name="Witsenboer H."/>
            <person name="Zhao S."/>
            <person name="Li Z."/>
            <person name="Zhang A."/>
            <person name="Wang D."/>
            <person name="Liang C."/>
        </authorList>
    </citation>
    <scope>NUCLEOTIDE SEQUENCE [LARGE SCALE GENOMIC DNA]</scope>
    <source>
        <strain evidence="1">cv. G1812</strain>
    </source>
</reference>